<dbReference type="Proteomes" id="UP000006960">
    <property type="component" value="Unassembled WGS sequence"/>
</dbReference>
<organism evidence="2 3">
    <name type="scientific">Bacillus cereus VD048</name>
    <dbReference type="NCBI Taxonomy" id="1053226"/>
    <lineage>
        <taxon>Bacteria</taxon>
        <taxon>Bacillati</taxon>
        <taxon>Bacillota</taxon>
        <taxon>Bacilli</taxon>
        <taxon>Bacillales</taxon>
        <taxon>Bacillaceae</taxon>
        <taxon>Bacillus</taxon>
        <taxon>Bacillus cereus group</taxon>
    </lineage>
</organism>
<comment type="caution">
    <text evidence="2">The sequence shown here is derived from an EMBL/GenBank/DDBJ whole genome shotgun (WGS) entry which is preliminary data.</text>
</comment>
<dbReference type="RefSeq" id="WP_002017122.1">
    <property type="nucleotide sequence ID" value="NZ_JH792310.1"/>
</dbReference>
<dbReference type="HOGENOM" id="CLU_151743_0_0_9"/>
<protein>
    <submittedName>
        <fullName evidence="2">Uncharacterized protein</fullName>
    </submittedName>
</protein>
<evidence type="ECO:0000256" key="1">
    <source>
        <dbReference type="SAM" id="MobiDB-lite"/>
    </source>
</evidence>
<dbReference type="PROSITE" id="PS51257">
    <property type="entry name" value="PROKAR_LIPOPROTEIN"/>
    <property type="match status" value="1"/>
</dbReference>
<dbReference type="AlphaFoldDB" id="J8I854"/>
<dbReference type="EMBL" id="AHEU01000008">
    <property type="protein sequence ID" value="EJR35963.1"/>
    <property type="molecule type" value="Genomic_DNA"/>
</dbReference>
<reference evidence="2 3" key="1">
    <citation type="submission" date="2012-04" db="EMBL/GenBank/DDBJ databases">
        <title>The Genome Sequence of Bacillus cereus VD048.</title>
        <authorList>
            <consortium name="The Broad Institute Genome Sequencing Platform"/>
            <consortium name="The Broad Institute Genome Sequencing Center for Infectious Disease"/>
            <person name="Feldgarden M."/>
            <person name="Van der Auwera G.A."/>
            <person name="Mahillon J."/>
            <person name="Duprez V."/>
            <person name="Timmery S."/>
            <person name="Mattelet C."/>
            <person name="Dierick K."/>
            <person name="Sun M."/>
            <person name="Yu Z."/>
            <person name="Zhu L."/>
            <person name="Hu X."/>
            <person name="Shank E.B."/>
            <person name="Swiecicka I."/>
            <person name="Hansen B.M."/>
            <person name="Andrup L."/>
            <person name="Young S.K."/>
            <person name="Zeng Q."/>
            <person name="Gargeya S."/>
            <person name="Fitzgerald M."/>
            <person name="Haas B."/>
            <person name="Abouelleil A."/>
            <person name="Alvarado L."/>
            <person name="Arachchi H.M."/>
            <person name="Berlin A."/>
            <person name="Chapman S.B."/>
            <person name="Goldberg J."/>
            <person name="Griggs A."/>
            <person name="Gujja S."/>
            <person name="Hansen M."/>
            <person name="Howarth C."/>
            <person name="Imamovic A."/>
            <person name="Larimer J."/>
            <person name="McCowen C."/>
            <person name="Montmayeur A."/>
            <person name="Murphy C."/>
            <person name="Neiman D."/>
            <person name="Pearson M."/>
            <person name="Priest M."/>
            <person name="Roberts A."/>
            <person name="Saif S."/>
            <person name="Shea T."/>
            <person name="Sisk P."/>
            <person name="Sykes S."/>
            <person name="Wortman J."/>
            <person name="Nusbaum C."/>
            <person name="Birren B."/>
        </authorList>
    </citation>
    <scope>NUCLEOTIDE SEQUENCE [LARGE SCALE GENOMIC DNA]</scope>
    <source>
        <strain evidence="2 3">VD048</strain>
    </source>
</reference>
<feature type="compositionally biased region" description="Basic and acidic residues" evidence="1">
    <location>
        <begin position="40"/>
        <end position="49"/>
    </location>
</feature>
<proteinExistence type="predicted"/>
<evidence type="ECO:0000313" key="3">
    <source>
        <dbReference type="Proteomes" id="UP000006960"/>
    </source>
</evidence>
<accession>J8I854</accession>
<name>J8I854_BACCE</name>
<evidence type="ECO:0000313" key="2">
    <source>
        <dbReference type="EMBL" id="EJR35963.1"/>
    </source>
</evidence>
<dbReference type="PATRIC" id="fig|1053226.3.peg.1667"/>
<feature type="region of interest" description="Disordered" evidence="1">
    <location>
        <begin position="24"/>
        <end position="49"/>
    </location>
</feature>
<sequence>MMKKSVLAVGLSVAMLAACGEKEVVQKEKPKAQQTTAKTEQPKDEQTRMMKSFERRTKEIKEYFGYRTRTKLKDAVAQSGLQEYGKTTIRYFTSDNKTEIEFE</sequence>
<gene>
    <name evidence="2" type="ORF">IIG_01651</name>
</gene>